<evidence type="ECO:0000256" key="2">
    <source>
        <dbReference type="SAM" id="Phobius"/>
    </source>
</evidence>
<sequence>MTPLTAGGLPLIRRPAMVPAVLTLTGAVLAAVTLAQVPLAMDKVPFWVMSFLALAAAAVTYLPASGRSTGAVISPSLVFTFAILLCWDLGPAIVVQALAVAVIAIRARQPWRDAVLSAARYAVAFGAAYLVLLVGEPDPFHTVALADLVDDTVAVAAAALVFVGVYGWSVVVTQRRGQSAGRAKPQESLRERLTNMRDPAVHLAALTMLSPVLAVTGHVSLGFVPLVIMPLYAVERMARLSTERQRAALTDPLTGLGNRASLQSAYTEALAEPMRRGQGPTLLLLDLDGFKYVNDSLGHETGDQLLTAVAGRLRGGLPAGALVARLGGDEFGVLLDEGDADRALLAARRISAAVNGPVRLSGLEVEVTAAVGVAVSPQHGQDFATLMRHADIAMYEAKRDNVCVALYRPGTDRHPQRLALLDQVRHAIVTEDRERIAVHYQPQADLATGRIVGVEALLRWTDPTGRPVSPATVISVVEHTPVMHQLTDRIIDDAVAQAGRWRSAGLDLRTSVNVSIRDLFRDDLVERLRDRLNEHRVPARMVQLEITESALMADPARAMRTIAQLRDLGVGLALDDFGTGFSSLQHLRMIPLDEIKIDRSFVSGMTSDQHDSAIVSSVIALAGTLGLRTVAEGIEDTQTRRQLRAAGCSLMQGYLLSPAVPAERIPALVADAAARSVAPPAEVAAQHELELPTTPAPALYPEQAGARW</sequence>
<feature type="transmembrane region" description="Helical" evidence="2">
    <location>
        <begin position="76"/>
        <end position="102"/>
    </location>
</feature>
<feature type="transmembrane region" description="Helical" evidence="2">
    <location>
        <begin position="16"/>
        <end position="37"/>
    </location>
</feature>
<feature type="domain" description="GGDEF" evidence="4">
    <location>
        <begin position="278"/>
        <end position="409"/>
    </location>
</feature>
<keyword evidence="2" id="KW-0472">Membrane</keyword>
<dbReference type="InterPro" id="IPR029787">
    <property type="entry name" value="Nucleotide_cyclase"/>
</dbReference>
<dbReference type="Proteomes" id="UP000630887">
    <property type="component" value="Unassembled WGS sequence"/>
</dbReference>
<feature type="transmembrane region" description="Helical" evidence="2">
    <location>
        <begin position="114"/>
        <end position="132"/>
    </location>
</feature>
<name>A0A8J3L8N4_9ACTN</name>
<dbReference type="CDD" id="cd01949">
    <property type="entry name" value="GGDEF"/>
    <property type="match status" value="1"/>
</dbReference>
<dbReference type="Pfam" id="PF00563">
    <property type="entry name" value="EAL"/>
    <property type="match status" value="1"/>
</dbReference>
<dbReference type="PROSITE" id="PS50887">
    <property type="entry name" value="GGDEF"/>
    <property type="match status" value="1"/>
</dbReference>
<proteinExistence type="predicted"/>
<dbReference type="InterPro" id="IPR000160">
    <property type="entry name" value="GGDEF_dom"/>
</dbReference>
<feature type="domain" description="EAL" evidence="3">
    <location>
        <begin position="417"/>
        <end position="673"/>
    </location>
</feature>
<evidence type="ECO:0000259" key="4">
    <source>
        <dbReference type="PROSITE" id="PS50887"/>
    </source>
</evidence>
<evidence type="ECO:0000259" key="3">
    <source>
        <dbReference type="PROSITE" id="PS50883"/>
    </source>
</evidence>
<evidence type="ECO:0000313" key="6">
    <source>
        <dbReference type="Proteomes" id="UP000630887"/>
    </source>
</evidence>
<dbReference type="InterPro" id="IPR043128">
    <property type="entry name" value="Rev_trsase/Diguanyl_cyclase"/>
</dbReference>
<keyword evidence="6" id="KW-1185">Reference proteome</keyword>
<dbReference type="PANTHER" id="PTHR44757">
    <property type="entry name" value="DIGUANYLATE CYCLASE DGCP"/>
    <property type="match status" value="1"/>
</dbReference>
<evidence type="ECO:0000313" key="5">
    <source>
        <dbReference type="EMBL" id="GIG11139.1"/>
    </source>
</evidence>
<accession>A0A8J3L8N4</accession>
<dbReference type="PROSITE" id="PS50883">
    <property type="entry name" value="EAL"/>
    <property type="match status" value="1"/>
</dbReference>
<feature type="region of interest" description="Disordered" evidence="1">
    <location>
        <begin position="688"/>
        <end position="708"/>
    </location>
</feature>
<feature type="transmembrane region" description="Helical" evidence="2">
    <location>
        <begin position="44"/>
        <end position="64"/>
    </location>
</feature>
<keyword evidence="2" id="KW-1133">Transmembrane helix</keyword>
<dbReference type="PANTHER" id="PTHR44757:SF2">
    <property type="entry name" value="BIOFILM ARCHITECTURE MAINTENANCE PROTEIN MBAA"/>
    <property type="match status" value="1"/>
</dbReference>
<dbReference type="SMART" id="SM00267">
    <property type="entry name" value="GGDEF"/>
    <property type="match status" value="1"/>
</dbReference>
<dbReference type="SUPFAM" id="SSF55073">
    <property type="entry name" value="Nucleotide cyclase"/>
    <property type="match status" value="1"/>
</dbReference>
<feature type="transmembrane region" description="Helical" evidence="2">
    <location>
        <begin position="200"/>
        <end position="233"/>
    </location>
</feature>
<protein>
    <submittedName>
        <fullName evidence="5">GGDEF-domain containing protein</fullName>
    </submittedName>
</protein>
<dbReference type="Gene3D" id="3.30.70.270">
    <property type="match status" value="1"/>
</dbReference>
<comment type="caution">
    <text evidence="5">The sequence shown here is derived from an EMBL/GenBank/DDBJ whole genome shotgun (WGS) entry which is preliminary data.</text>
</comment>
<dbReference type="CDD" id="cd01948">
    <property type="entry name" value="EAL"/>
    <property type="match status" value="1"/>
</dbReference>
<dbReference type="InterPro" id="IPR052155">
    <property type="entry name" value="Biofilm_reg_signaling"/>
</dbReference>
<evidence type="ECO:0000256" key="1">
    <source>
        <dbReference type="SAM" id="MobiDB-lite"/>
    </source>
</evidence>
<reference evidence="5 6" key="1">
    <citation type="submission" date="2021-01" db="EMBL/GenBank/DDBJ databases">
        <title>Whole genome shotgun sequence of Catellatospora coxensis NBRC 107359.</title>
        <authorList>
            <person name="Komaki H."/>
            <person name="Tamura T."/>
        </authorList>
    </citation>
    <scope>NUCLEOTIDE SEQUENCE [LARGE SCALE GENOMIC DNA]</scope>
    <source>
        <strain evidence="5 6">NBRC 107359</strain>
    </source>
</reference>
<dbReference type="InterPro" id="IPR035919">
    <property type="entry name" value="EAL_sf"/>
</dbReference>
<feature type="transmembrane region" description="Helical" evidence="2">
    <location>
        <begin position="152"/>
        <end position="172"/>
    </location>
</feature>
<dbReference type="SUPFAM" id="SSF141868">
    <property type="entry name" value="EAL domain-like"/>
    <property type="match status" value="1"/>
</dbReference>
<dbReference type="AlphaFoldDB" id="A0A8J3L8N4"/>
<dbReference type="NCBIfam" id="TIGR00254">
    <property type="entry name" value="GGDEF"/>
    <property type="match status" value="1"/>
</dbReference>
<dbReference type="InterPro" id="IPR001633">
    <property type="entry name" value="EAL_dom"/>
</dbReference>
<dbReference type="Gene3D" id="3.20.20.450">
    <property type="entry name" value="EAL domain"/>
    <property type="match status" value="1"/>
</dbReference>
<organism evidence="5 6">
    <name type="scientific">Catellatospora coxensis</name>
    <dbReference type="NCBI Taxonomy" id="310354"/>
    <lineage>
        <taxon>Bacteria</taxon>
        <taxon>Bacillati</taxon>
        <taxon>Actinomycetota</taxon>
        <taxon>Actinomycetes</taxon>
        <taxon>Micromonosporales</taxon>
        <taxon>Micromonosporaceae</taxon>
        <taxon>Catellatospora</taxon>
    </lineage>
</organism>
<dbReference type="Pfam" id="PF00990">
    <property type="entry name" value="GGDEF"/>
    <property type="match status" value="1"/>
</dbReference>
<gene>
    <name evidence="5" type="ORF">Cco03nite_78390</name>
</gene>
<dbReference type="EMBL" id="BONI01000117">
    <property type="protein sequence ID" value="GIG11139.1"/>
    <property type="molecule type" value="Genomic_DNA"/>
</dbReference>
<keyword evidence="2" id="KW-0812">Transmembrane</keyword>
<dbReference type="SMART" id="SM00052">
    <property type="entry name" value="EAL"/>
    <property type="match status" value="1"/>
</dbReference>